<evidence type="ECO:0000259" key="3">
    <source>
        <dbReference type="SMART" id="SM00470"/>
    </source>
</evidence>
<feature type="domain" description="ParB-like N-terminal" evidence="3">
    <location>
        <begin position="10"/>
        <end position="101"/>
    </location>
</feature>
<dbReference type="InterPro" id="IPR004437">
    <property type="entry name" value="ParB/RepB/Spo0J"/>
</dbReference>
<dbReference type="GO" id="GO:0007059">
    <property type="term" value="P:chromosome segregation"/>
    <property type="evidence" value="ECO:0007669"/>
    <property type="project" value="UniProtKB-KW"/>
</dbReference>
<dbReference type="InterPro" id="IPR036086">
    <property type="entry name" value="ParB/Sulfiredoxin_sf"/>
</dbReference>
<dbReference type="Pfam" id="PF17762">
    <property type="entry name" value="HTH_ParB"/>
    <property type="match status" value="1"/>
</dbReference>
<comment type="similarity">
    <text evidence="1">Belongs to the ParB family.</text>
</comment>
<dbReference type="InterPro" id="IPR041468">
    <property type="entry name" value="HTH_ParB/Spo0J"/>
</dbReference>
<sequence length="287" mass="33296">MEFIDSSVVEQIEMKMIRPSQFAIRDTFQKDDPDFETLVNSIREHGLLQPILIRPLTVGFEIVAGHRRFHACKNLRWRFIPAKIRELTDKQSYEIQLTENVQRKSMDPLEEAEAFRRYIVDFGWGGVTELAKKIGKSEEYVSHHMQLLRLPDEIKEKIANRSINVSQAIEIAQISHEKQSMIVEHIMNNDLTVRQIRELKNALNQESHDDLVVAAKSRAPVIARKTYLTLKIALNRIDNLINEVHSTVEPDQRAEIINFLMGVRLKVHSLIDDSIRFKNSSAKQHRS</sequence>
<dbReference type="PANTHER" id="PTHR33375">
    <property type="entry name" value="CHROMOSOME-PARTITIONING PROTEIN PARB-RELATED"/>
    <property type="match status" value="1"/>
</dbReference>
<dbReference type="InterPro" id="IPR003115">
    <property type="entry name" value="ParB_N"/>
</dbReference>
<keyword evidence="2" id="KW-0159">Chromosome partition</keyword>
<reference evidence="4 5" key="1">
    <citation type="journal article" date="2014" name="Int. J. Syst. Evol. Microbiol.">
        <title>Nitrososphaera viennensis gen. nov., sp. nov., an aerobic and mesophilic, ammonia-oxidizing archaeon from soil and a member of the archaeal phylum Thaumarchaeota.</title>
        <authorList>
            <person name="Stieglmeier M."/>
            <person name="Klingl A."/>
            <person name="Alves R.J."/>
            <person name="Rittmann S.K."/>
            <person name="Melcher M."/>
            <person name="Leisch N."/>
            <person name="Schleper C."/>
        </authorList>
    </citation>
    <scope>NUCLEOTIDE SEQUENCE [LARGE SCALE GENOMIC DNA]</scope>
    <source>
        <strain evidence="4">EN76</strain>
    </source>
</reference>
<accession>A0A060HRA5</accession>
<dbReference type="Proteomes" id="UP000027093">
    <property type="component" value="Chromosome"/>
</dbReference>
<gene>
    <name evidence="4" type="ORF">NVIE_014810</name>
</gene>
<dbReference type="Gene3D" id="3.90.1530.30">
    <property type="match status" value="1"/>
</dbReference>
<dbReference type="HOGENOM" id="CLU_023853_0_1_2"/>
<dbReference type="SUPFAM" id="SSF109709">
    <property type="entry name" value="KorB DNA-binding domain-like"/>
    <property type="match status" value="1"/>
</dbReference>
<dbReference type="Pfam" id="PF02195">
    <property type="entry name" value="ParB_N"/>
    <property type="match status" value="1"/>
</dbReference>
<dbReference type="FunFam" id="1.10.10.2830:FF:000001">
    <property type="entry name" value="Chromosome partitioning protein ParB"/>
    <property type="match status" value="1"/>
</dbReference>
<keyword evidence="5" id="KW-1185">Reference proteome</keyword>
<dbReference type="Gene3D" id="1.10.10.2830">
    <property type="match status" value="1"/>
</dbReference>
<proteinExistence type="inferred from homology"/>
<evidence type="ECO:0000256" key="1">
    <source>
        <dbReference type="ARBA" id="ARBA00006295"/>
    </source>
</evidence>
<name>A0A060HRA5_9ARCH</name>
<dbReference type="AlphaFoldDB" id="A0A060HRA5"/>
<dbReference type="PANTHER" id="PTHR33375:SF1">
    <property type="entry name" value="CHROMOSOME-PARTITIONING PROTEIN PARB-RELATED"/>
    <property type="match status" value="1"/>
</dbReference>
<dbReference type="EMBL" id="CP007536">
    <property type="protein sequence ID" value="AIC15722.1"/>
    <property type="molecule type" value="Genomic_DNA"/>
</dbReference>
<dbReference type="GO" id="GO:0003677">
    <property type="term" value="F:DNA binding"/>
    <property type="evidence" value="ECO:0007669"/>
    <property type="project" value="InterPro"/>
</dbReference>
<evidence type="ECO:0000256" key="2">
    <source>
        <dbReference type="ARBA" id="ARBA00022829"/>
    </source>
</evidence>
<evidence type="ECO:0000313" key="4">
    <source>
        <dbReference type="EMBL" id="AIC15722.1"/>
    </source>
</evidence>
<dbReference type="CDD" id="cd16396">
    <property type="entry name" value="Noc_N"/>
    <property type="match status" value="1"/>
</dbReference>
<protein>
    <submittedName>
        <fullName evidence="4">Putative transcriptional regulator</fullName>
    </submittedName>
</protein>
<dbReference type="InterPro" id="IPR050336">
    <property type="entry name" value="Chromosome_partition/occlusion"/>
</dbReference>
<dbReference type="OrthoDB" id="2340at2157"/>
<evidence type="ECO:0000313" key="5">
    <source>
        <dbReference type="Proteomes" id="UP000027093"/>
    </source>
</evidence>
<dbReference type="KEGG" id="nvn:NVIE_014810"/>
<dbReference type="SUPFAM" id="SSF110849">
    <property type="entry name" value="ParB/Sulfiredoxin"/>
    <property type="match status" value="1"/>
</dbReference>
<dbReference type="SMART" id="SM00470">
    <property type="entry name" value="ParB"/>
    <property type="match status" value="1"/>
</dbReference>
<dbReference type="GO" id="GO:0005694">
    <property type="term" value="C:chromosome"/>
    <property type="evidence" value="ECO:0007669"/>
    <property type="project" value="TreeGrafter"/>
</dbReference>
<dbReference type="RefSeq" id="WP_075054667.1">
    <property type="nucleotide sequence ID" value="NZ_CP007536.1"/>
</dbReference>
<dbReference type="GeneID" id="74946745"/>
<organism evidence="4 5">
    <name type="scientific">Nitrososphaera viennensis EN76</name>
    <dbReference type="NCBI Taxonomy" id="926571"/>
    <lineage>
        <taxon>Archaea</taxon>
        <taxon>Nitrososphaerota</taxon>
        <taxon>Nitrososphaeria</taxon>
        <taxon>Nitrososphaerales</taxon>
        <taxon>Nitrososphaeraceae</taxon>
        <taxon>Nitrososphaera</taxon>
    </lineage>
</organism>
<dbReference type="NCBIfam" id="TIGR00180">
    <property type="entry name" value="parB_part"/>
    <property type="match status" value="1"/>
</dbReference>